<dbReference type="PROSITE" id="PS50068">
    <property type="entry name" value="LDLRA_2"/>
    <property type="match status" value="1"/>
</dbReference>
<comment type="caution">
    <text evidence="7">The sequence shown here is derived from an EMBL/GenBank/DDBJ whole genome shotgun (WGS) entry which is preliminary data.</text>
</comment>
<evidence type="ECO:0000256" key="3">
    <source>
        <dbReference type="PROSITE-ProRule" id="PRU00124"/>
    </source>
</evidence>
<evidence type="ECO:0000256" key="4">
    <source>
        <dbReference type="SAM" id="MobiDB-lite"/>
    </source>
</evidence>
<dbReference type="SUPFAM" id="SSF49854">
    <property type="entry name" value="Spermadhesin, CUB domain"/>
    <property type="match status" value="1"/>
</dbReference>
<gene>
    <name evidence="7" type="ORF">A3Q56_06111</name>
</gene>
<dbReference type="PANTHER" id="PTHR24251:SF30">
    <property type="entry name" value="MEMBRANE FRIZZLED-RELATED PROTEIN"/>
    <property type="match status" value="1"/>
</dbReference>
<feature type="domain" description="CUB" evidence="6">
    <location>
        <begin position="1"/>
        <end position="100"/>
    </location>
</feature>
<feature type="disulfide bond" evidence="3">
    <location>
        <begin position="148"/>
        <end position="166"/>
    </location>
</feature>
<dbReference type="CDD" id="cd00041">
    <property type="entry name" value="CUB"/>
    <property type="match status" value="1"/>
</dbReference>
<keyword evidence="5" id="KW-0812">Transmembrane</keyword>
<feature type="region of interest" description="Disordered" evidence="4">
    <location>
        <begin position="245"/>
        <end position="269"/>
    </location>
</feature>
<feature type="compositionally biased region" description="Polar residues" evidence="4">
    <location>
        <begin position="253"/>
        <end position="269"/>
    </location>
</feature>
<evidence type="ECO:0000256" key="5">
    <source>
        <dbReference type="SAM" id="Phobius"/>
    </source>
</evidence>
<dbReference type="OrthoDB" id="431034at2759"/>
<dbReference type="Pfam" id="PF00431">
    <property type="entry name" value="CUB"/>
    <property type="match status" value="1"/>
</dbReference>
<keyword evidence="5" id="KW-0472">Membrane</keyword>
<dbReference type="CDD" id="cd00112">
    <property type="entry name" value="LDLa"/>
    <property type="match status" value="1"/>
</dbReference>
<keyword evidence="1" id="KW-0677">Repeat</keyword>
<feature type="transmembrane region" description="Helical" evidence="5">
    <location>
        <begin position="189"/>
        <end position="210"/>
    </location>
</feature>
<name>A0A177AWF3_9BILA</name>
<keyword evidence="2 3" id="KW-1015">Disulfide bond</keyword>
<proteinExistence type="predicted"/>
<dbReference type="PROSITE" id="PS01180">
    <property type="entry name" value="CUB"/>
    <property type="match status" value="1"/>
</dbReference>
<organism evidence="7 8">
    <name type="scientific">Intoshia linei</name>
    <dbReference type="NCBI Taxonomy" id="1819745"/>
    <lineage>
        <taxon>Eukaryota</taxon>
        <taxon>Metazoa</taxon>
        <taxon>Spiralia</taxon>
        <taxon>Lophotrochozoa</taxon>
        <taxon>Mesozoa</taxon>
        <taxon>Orthonectida</taxon>
        <taxon>Rhopaluridae</taxon>
        <taxon>Intoshia</taxon>
    </lineage>
</organism>
<dbReference type="InterPro" id="IPR000859">
    <property type="entry name" value="CUB_dom"/>
</dbReference>
<evidence type="ECO:0000313" key="7">
    <source>
        <dbReference type="EMBL" id="OAF66170.1"/>
    </source>
</evidence>
<dbReference type="InterPro" id="IPR035914">
    <property type="entry name" value="Sperma_CUB_dom_sf"/>
</dbReference>
<dbReference type="Gene3D" id="4.10.400.10">
    <property type="entry name" value="Low-density Lipoprotein Receptor"/>
    <property type="match status" value="1"/>
</dbReference>
<keyword evidence="8" id="KW-1185">Reference proteome</keyword>
<evidence type="ECO:0000256" key="2">
    <source>
        <dbReference type="ARBA" id="ARBA00023157"/>
    </source>
</evidence>
<accession>A0A177AWF3</accession>
<dbReference type="Proteomes" id="UP000078046">
    <property type="component" value="Unassembled WGS sequence"/>
</dbReference>
<evidence type="ECO:0000313" key="8">
    <source>
        <dbReference type="Proteomes" id="UP000078046"/>
    </source>
</evidence>
<keyword evidence="5" id="KW-1133">Transmembrane helix</keyword>
<reference evidence="7 8" key="1">
    <citation type="submission" date="2016-04" db="EMBL/GenBank/DDBJ databases">
        <title>The genome of Intoshia linei affirms orthonectids as highly simplified spiralians.</title>
        <authorList>
            <person name="Mikhailov K.V."/>
            <person name="Slusarev G.S."/>
            <person name="Nikitin M.A."/>
            <person name="Logacheva M.D."/>
            <person name="Penin A."/>
            <person name="Aleoshin V."/>
            <person name="Panchin Y.V."/>
        </authorList>
    </citation>
    <scope>NUCLEOTIDE SEQUENCE [LARGE SCALE GENOMIC DNA]</scope>
    <source>
        <strain evidence="7">Intl2013</strain>
        <tissue evidence="7">Whole animal</tissue>
    </source>
</reference>
<evidence type="ECO:0000259" key="6">
    <source>
        <dbReference type="PROSITE" id="PS01180"/>
    </source>
</evidence>
<dbReference type="InterPro" id="IPR036055">
    <property type="entry name" value="LDL_receptor-like_sf"/>
</dbReference>
<evidence type="ECO:0000256" key="1">
    <source>
        <dbReference type="ARBA" id="ARBA00022737"/>
    </source>
</evidence>
<protein>
    <recommendedName>
        <fullName evidence="6">CUB domain-containing protein</fullName>
    </recommendedName>
</protein>
<dbReference type="Gene3D" id="2.60.120.290">
    <property type="entry name" value="Spermadhesin, CUB domain"/>
    <property type="match status" value="1"/>
</dbReference>
<sequence>MTGYNTYQNNQNCIWRIQPPVGYSVKLHIVLLDLERNKSNNYCYDILRVHETSSNGRELYKGCYTNKRINISSNTENMWIQLFTDTHINNGGFKAEYSFHLLAQDSRNSMCHLVKPGLPLACPTLPTVFIIWHFVVLEFCDISIKLKCRNHECIPWAYICNGINDCGCVGKQCDEYNCQNKSLMLNSKLSIGIICGILLFVGVIVIILFMNYKEKRRLINEESERQKKLKTNLYKRPKLNLFNAENENKDNSNKSASSPDPSNTPANKTSIIRSESIITKVRRISNTIFNVPNNLKNTKIKPINKINNEITKRPSITITAPFKTINSTK</sequence>
<dbReference type="InterPro" id="IPR002172">
    <property type="entry name" value="LDrepeatLR_classA_rpt"/>
</dbReference>
<dbReference type="EMBL" id="LWCA01001013">
    <property type="protein sequence ID" value="OAF66170.1"/>
    <property type="molecule type" value="Genomic_DNA"/>
</dbReference>
<dbReference type="AlphaFoldDB" id="A0A177AWF3"/>
<comment type="caution">
    <text evidence="3">Lacks conserved residue(s) required for the propagation of feature annotation.</text>
</comment>
<dbReference type="PANTHER" id="PTHR24251">
    <property type="entry name" value="OVOCHYMASE-RELATED"/>
    <property type="match status" value="1"/>
</dbReference>
<dbReference type="SMART" id="SM00042">
    <property type="entry name" value="CUB"/>
    <property type="match status" value="1"/>
</dbReference>